<evidence type="ECO:0000313" key="2">
    <source>
        <dbReference type="EMBL" id="GFD37537.1"/>
    </source>
</evidence>
<name>A0A699VQR0_TANCI</name>
<gene>
    <name evidence="1" type="ORF">Tci_909447</name>
    <name evidence="2" type="ORF">Tci_909506</name>
</gene>
<reference evidence="2" key="1">
    <citation type="journal article" date="2019" name="Sci. Rep.">
        <title>Draft genome of Tanacetum cinerariifolium, the natural source of mosquito coil.</title>
        <authorList>
            <person name="Yamashiro T."/>
            <person name="Shiraishi A."/>
            <person name="Satake H."/>
            <person name="Nakayama K."/>
        </authorList>
    </citation>
    <scope>NUCLEOTIDE SEQUENCE</scope>
</reference>
<dbReference type="EMBL" id="BKCJ011486487">
    <property type="protein sequence ID" value="GFD37478.1"/>
    <property type="molecule type" value="Genomic_DNA"/>
</dbReference>
<proteinExistence type="predicted"/>
<protein>
    <submittedName>
        <fullName evidence="2">Uncharacterized protein</fullName>
    </submittedName>
</protein>
<comment type="caution">
    <text evidence="2">The sequence shown here is derived from an EMBL/GenBank/DDBJ whole genome shotgun (WGS) entry which is preliminary data.</text>
</comment>
<dbReference type="AlphaFoldDB" id="A0A699VQR0"/>
<evidence type="ECO:0000313" key="1">
    <source>
        <dbReference type="EMBL" id="GFD37478.1"/>
    </source>
</evidence>
<dbReference type="EMBL" id="BKCJ011487325">
    <property type="protein sequence ID" value="GFD37537.1"/>
    <property type="molecule type" value="Genomic_DNA"/>
</dbReference>
<accession>A0A699VQR0</accession>
<sequence>MRRVGKGFSGVKTPLFEGMLADRQPAVEELVDEQVQGDDDVVAAVEENVAEDVAHDAIP</sequence>
<feature type="non-terminal residue" evidence="2">
    <location>
        <position position="59"/>
    </location>
</feature>
<organism evidence="2">
    <name type="scientific">Tanacetum cinerariifolium</name>
    <name type="common">Dalmatian daisy</name>
    <name type="synonym">Chrysanthemum cinerariifolium</name>
    <dbReference type="NCBI Taxonomy" id="118510"/>
    <lineage>
        <taxon>Eukaryota</taxon>
        <taxon>Viridiplantae</taxon>
        <taxon>Streptophyta</taxon>
        <taxon>Embryophyta</taxon>
        <taxon>Tracheophyta</taxon>
        <taxon>Spermatophyta</taxon>
        <taxon>Magnoliopsida</taxon>
        <taxon>eudicotyledons</taxon>
        <taxon>Gunneridae</taxon>
        <taxon>Pentapetalae</taxon>
        <taxon>asterids</taxon>
        <taxon>campanulids</taxon>
        <taxon>Asterales</taxon>
        <taxon>Asteraceae</taxon>
        <taxon>Asteroideae</taxon>
        <taxon>Anthemideae</taxon>
        <taxon>Anthemidinae</taxon>
        <taxon>Tanacetum</taxon>
    </lineage>
</organism>